<reference evidence="3 4" key="1">
    <citation type="submission" date="2023-07" db="EMBL/GenBank/DDBJ databases">
        <title>Genomic Encyclopedia of Type Strains, Phase IV (KMG-IV): sequencing the most valuable type-strain genomes for metagenomic binning, comparative biology and taxonomic classification.</title>
        <authorList>
            <person name="Goeker M."/>
        </authorList>
    </citation>
    <scope>NUCLEOTIDE SEQUENCE [LARGE SCALE GENOMIC DNA]</scope>
    <source>
        <strain evidence="3 4">DSM 19619</strain>
    </source>
</reference>
<dbReference type="Proteomes" id="UP001242480">
    <property type="component" value="Unassembled WGS sequence"/>
</dbReference>
<name>A0ABU0J9I6_9HYPH</name>
<evidence type="ECO:0000256" key="1">
    <source>
        <dbReference type="SAM" id="Phobius"/>
    </source>
</evidence>
<gene>
    <name evidence="3" type="ORF">QO011_003952</name>
</gene>
<dbReference type="InterPro" id="IPR002881">
    <property type="entry name" value="DUF58"/>
</dbReference>
<evidence type="ECO:0000313" key="4">
    <source>
        <dbReference type="Proteomes" id="UP001242480"/>
    </source>
</evidence>
<dbReference type="PANTHER" id="PTHR33608">
    <property type="entry name" value="BLL2464 PROTEIN"/>
    <property type="match status" value="1"/>
</dbReference>
<dbReference type="RefSeq" id="WP_307275286.1">
    <property type="nucleotide sequence ID" value="NZ_JAUSVX010000007.1"/>
</dbReference>
<proteinExistence type="predicted"/>
<keyword evidence="4" id="KW-1185">Reference proteome</keyword>
<keyword evidence="1" id="KW-0472">Membrane</keyword>
<protein>
    <submittedName>
        <fullName evidence="3">Uncharacterized protein (DUF58 family)</fullName>
    </submittedName>
</protein>
<sequence>MSASTESPGATIGSADRGAIRPTPRAALVLAAGIPPGFLLLTWNASLWILPVAYALFALAAIGIDAAMTRRPRRVGIAAFAPERLYVGRSGTLVLDIDAGGRPEPIRFEALCELVGDAPQPQPAAGVSAAGRLTLEIELLARRRGRLELAAVWARWRGPMGLAEGRKRVAIGRSIDVVPDIRGIQSAALQFFDRDSIFGAKVQRQKGEGAEFETLREYAPGLDHRFMDWKRSAKHRKLLTREFRTERNNPVMLAFDTGHLMLEPIDGVARLDHAIEAGLLLGWISLRGGDLVGAYGFDARARQFLAPAGGMPHFARLQRAGAGLAYRTEETNFTLGLAELEARLNRRTLVVLFTEFVDTISAELLLESLTRMARRHVVVFVTLQDPMAARLIAAAPERFSAVAQAVVAHDFQRERSIVLERIARLGVHCLDAPARHVSAGLLNRYLAIKQRGLM</sequence>
<feature type="domain" description="DUF58" evidence="2">
    <location>
        <begin position="215"/>
        <end position="391"/>
    </location>
</feature>
<evidence type="ECO:0000259" key="2">
    <source>
        <dbReference type="Pfam" id="PF01882"/>
    </source>
</evidence>
<organism evidence="3 4">
    <name type="scientific">Labrys wisconsinensis</name>
    <dbReference type="NCBI Taxonomy" id="425677"/>
    <lineage>
        <taxon>Bacteria</taxon>
        <taxon>Pseudomonadati</taxon>
        <taxon>Pseudomonadota</taxon>
        <taxon>Alphaproteobacteria</taxon>
        <taxon>Hyphomicrobiales</taxon>
        <taxon>Xanthobacteraceae</taxon>
        <taxon>Labrys</taxon>
    </lineage>
</organism>
<keyword evidence="1" id="KW-1133">Transmembrane helix</keyword>
<keyword evidence="1" id="KW-0812">Transmembrane</keyword>
<dbReference type="EMBL" id="JAUSVX010000007">
    <property type="protein sequence ID" value="MDQ0470933.1"/>
    <property type="molecule type" value="Genomic_DNA"/>
</dbReference>
<evidence type="ECO:0000313" key="3">
    <source>
        <dbReference type="EMBL" id="MDQ0470933.1"/>
    </source>
</evidence>
<accession>A0ABU0J9I6</accession>
<dbReference type="PANTHER" id="PTHR33608:SF3">
    <property type="entry name" value="SLR2013 PROTEIN"/>
    <property type="match status" value="1"/>
</dbReference>
<comment type="caution">
    <text evidence="3">The sequence shown here is derived from an EMBL/GenBank/DDBJ whole genome shotgun (WGS) entry which is preliminary data.</text>
</comment>
<dbReference type="Pfam" id="PF01882">
    <property type="entry name" value="DUF58"/>
    <property type="match status" value="1"/>
</dbReference>
<feature type="transmembrane region" description="Helical" evidence="1">
    <location>
        <begin position="45"/>
        <end position="64"/>
    </location>
</feature>